<dbReference type="InterPro" id="IPR011008">
    <property type="entry name" value="Dimeric_a/b-barrel"/>
</dbReference>
<sequence>DRADLLGARMVGRWKSGAPIDLTPLADDPALGADPQRNNNFDFTHANFSITTDQTHCPFSAHIRKTRPRADLVAPANSIIRSGIPYGSEVSAAEAAANATTNERGLAFVSYQSQLNKGFQFLQNTWANNPGFIFGKNVQPGQDPIIGQNSGAIRSVVGLDPANPTGALSMGQFVVSRGGEYFFSPPISALTGKLAA</sequence>
<comment type="cofactor">
    <cofactor evidence="1">
        <name>heme b</name>
        <dbReference type="ChEBI" id="CHEBI:60344"/>
    </cofactor>
</comment>
<name>A0A166MBM1_EXIGL</name>
<dbReference type="GO" id="GO:0020037">
    <property type="term" value="F:heme binding"/>
    <property type="evidence" value="ECO:0007669"/>
    <property type="project" value="InterPro"/>
</dbReference>
<dbReference type="GO" id="GO:0004601">
    <property type="term" value="F:peroxidase activity"/>
    <property type="evidence" value="ECO:0007669"/>
    <property type="project" value="UniProtKB-KW"/>
</dbReference>
<dbReference type="OrthoDB" id="3207336at2759"/>
<evidence type="ECO:0000256" key="4">
    <source>
        <dbReference type="ARBA" id="ARBA00022723"/>
    </source>
</evidence>
<evidence type="ECO:0000256" key="2">
    <source>
        <dbReference type="ARBA" id="ARBA00022559"/>
    </source>
</evidence>
<dbReference type="NCBIfam" id="TIGR01413">
    <property type="entry name" value="Dyp_perox_fam"/>
    <property type="match status" value="1"/>
</dbReference>
<dbReference type="PANTHER" id="PTHR30521">
    <property type="entry name" value="DEFERROCHELATASE/PEROXIDASE"/>
    <property type="match status" value="1"/>
</dbReference>
<keyword evidence="4" id="KW-0479">Metal-binding</keyword>
<evidence type="ECO:0000256" key="5">
    <source>
        <dbReference type="ARBA" id="ARBA00022729"/>
    </source>
</evidence>
<keyword evidence="10" id="KW-1185">Reference proteome</keyword>
<keyword evidence="3" id="KW-0349">Heme</keyword>
<feature type="non-terminal residue" evidence="9">
    <location>
        <position position="1"/>
    </location>
</feature>
<dbReference type="Proteomes" id="UP000077266">
    <property type="component" value="Unassembled WGS sequence"/>
</dbReference>
<dbReference type="AlphaFoldDB" id="A0A166MBM1"/>
<feature type="domain" description="Dyp-type peroxidase C-terminal" evidence="8">
    <location>
        <begin position="46"/>
        <end position="127"/>
    </location>
</feature>
<protein>
    <recommendedName>
        <fullName evidence="8">Dyp-type peroxidase C-terminal domain-containing protein</fullName>
    </recommendedName>
</protein>
<dbReference type="GO" id="GO:0005829">
    <property type="term" value="C:cytosol"/>
    <property type="evidence" value="ECO:0007669"/>
    <property type="project" value="TreeGrafter"/>
</dbReference>
<reference evidence="9 10" key="1">
    <citation type="journal article" date="2016" name="Mol. Biol. Evol.">
        <title>Comparative Genomics of Early-Diverging Mushroom-Forming Fungi Provides Insights into the Origins of Lignocellulose Decay Capabilities.</title>
        <authorList>
            <person name="Nagy L.G."/>
            <person name="Riley R."/>
            <person name="Tritt A."/>
            <person name="Adam C."/>
            <person name="Daum C."/>
            <person name="Floudas D."/>
            <person name="Sun H."/>
            <person name="Yadav J.S."/>
            <person name="Pangilinan J."/>
            <person name="Larsson K.H."/>
            <person name="Matsuura K."/>
            <person name="Barry K."/>
            <person name="Labutti K."/>
            <person name="Kuo R."/>
            <person name="Ohm R.A."/>
            <person name="Bhattacharya S.S."/>
            <person name="Shirouzu T."/>
            <person name="Yoshinaga Y."/>
            <person name="Martin F.M."/>
            <person name="Grigoriev I.V."/>
            <person name="Hibbett D.S."/>
        </authorList>
    </citation>
    <scope>NUCLEOTIDE SEQUENCE [LARGE SCALE GENOMIC DNA]</scope>
    <source>
        <strain evidence="9 10">HHB12029</strain>
    </source>
</reference>
<evidence type="ECO:0000313" key="9">
    <source>
        <dbReference type="EMBL" id="KZV77855.1"/>
    </source>
</evidence>
<evidence type="ECO:0000256" key="7">
    <source>
        <dbReference type="ARBA" id="ARBA00023004"/>
    </source>
</evidence>
<organism evidence="9 10">
    <name type="scientific">Exidia glandulosa HHB12029</name>
    <dbReference type="NCBI Taxonomy" id="1314781"/>
    <lineage>
        <taxon>Eukaryota</taxon>
        <taxon>Fungi</taxon>
        <taxon>Dikarya</taxon>
        <taxon>Basidiomycota</taxon>
        <taxon>Agaricomycotina</taxon>
        <taxon>Agaricomycetes</taxon>
        <taxon>Auriculariales</taxon>
        <taxon>Exidiaceae</taxon>
        <taxon>Exidia</taxon>
    </lineage>
</organism>
<keyword evidence="7" id="KW-0408">Iron</keyword>
<evidence type="ECO:0000259" key="8">
    <source>
        <dbReference type="Pfam" id="PF20628"/>
    </source>
</evidence>
<keyword evidence="2" id="KW-0575">Peroxidase</keyword>
<dbReference type="InterPro" id="IPR006314">
    <property type="entry name" value="Dyp_peroxidase"/>
</dbReference>
<evidence type="ECO:0000313" key="10">
    <source>
        <dbReference type="Proteomes" id="UP000077266"/>
    </source>
</evidence>
<proteinExistence type="predicted"/>
<keyword evidence="6" id="KW-0560">Oxidoreductase</keyword>
<dbReference type="InParanoid" id="A0A166MBM1"/>
<dbReference type="InterPro" id="IPR048328">
    <property type="entry name" value="Dyp_perox_C"/>
</dbReference>
<dbReference type="PANTHER" id="PTHR30521:SF4">
    <property type="entry name" value="DEFERROCHELATASE"/>
    <property type="match status" value="1"/>
</dbReference>
<dbReference type="SUPFAM" id="SSF54909">
    <property type="entry name" value="Dimeric alpha+beta barrel"/>
    <property type="match status" value="1"/>
</dbReference>
<dbReference type="PROSITE" id="PS51404">
    <property type="entry name" value="DYP_PEROXIDASE"/>
    <property type="match status" value="1"/>
</dbReference>
<evidence type="ECO:0000256" key="1">
    <source>
        <dbReference type="ARBA" id="ARBA00001970"/>
    </source>
</evidence>
<keyword evidence="5" id="KW-0732">Signal</keyword>
<dbReference type="Pfam" id="PF20628">
    <property type="entry name" value="Dyp_perox_C"/>
    <property type="match status" value="1"/>
</dbReference>
<gene>
    <name evidence="9" type="ORF">EXIGLDRAFT_694247</name>
</gene>
<evidence type="ECO:0000256" key="6">
    <source>
        <dbReference type="ARBA" id="ARBA00023002"/>
    </source>
</evidence>
<evidence type="ECO:0000256" key="3">
    <source>
        <dbReference type="ARBA" id="ARBA00022617"/>
    </source>
</evidence>
<dbReference type="EMBL" id="KV427458">
    <property type="protein sequence ID" value="KZV77855.1"/>
    <property type="molecule type" value="Genomic_DNA"/>
</dbReference>
<dbReference type="GO" id="GO:0046872">
    <property type="term" value="F:metal ion binding"/>
    <property type="evidence" value="ECO:0007669"/>
    <property type="project" value="UniProtKB-KW"/>
</dbReference>
<dbReference type="STRING" id="1314781.A0A166MBM1"/>
<accession>A0A166MBM1</accession>